<accession>A0A3M7SPU5</accession>
<keyword evidence="1" id="KW-1133">Transmembrane helix</keyword>
<dbReference type="EMBL" id="REGN01001034">
    <property type="protein sequence ID" value="RNA37528.1"/>
    <property type="molecule type" value="Genomic_DNA"/>
</dbReference>
<evidence type="ECO:0000313" key="3">
    <source>
        <dbReference type="Proteomes" id="UP000276133"/>
    </source>
</evidence>
<reference evidence="2 3" key="1">
    <citation type="journal article" date="2018" name="Sci. Rep.">
        <title>Genomic signatures of local adaptation to the degree of environmental predictability in rotifers.</title>
        <authorList>
            <person name="Franch-Gras L."/>
            <person name="Hahn C."/>
            <person name="Garcia-Roger E.M."/>
            <person name="Carmona M.J."/>
            <person name="Serra M."/>
            <person name="Gomez A."/>
        </authorList>
    </citation>
    <scope>NUCLEOTIDE SEQUENCE [LARGE SCALE GENOMIC DNA]</scope>
    <source>
        <strain evidence="2">HYR1</strain>
    </source>
</reference>
<feature type="transmembrane region" description="Helical" evidence="1">
    <location>
        <begin position="12"/>
        <end position="29"/>
    </location>
</feature>
<keyword evidence="1" id="KW-0812">Transmembrane</keyword>
<proteinExistence type="predicted"/>
<keyword evidence="1" id="KW-0472">Membrane</keyword>
<keyword evidence="3" id="KW-1185">Reference proteome</keyword>
<organism evidence="2 3">
    <name type="scientific">Brachionus plicatilis</name>
    <name type="common">Marine rotifer</name>
    <name type="synonym">Brachionus muelleri</name>
    <dbReference type="NCBI Taxonomy" id="10195"/>
    <lineage>
        <taxon>Eukaryota</taxon>
        <taxon>Metazoa</taxon>
        <taxon>Spiralia</taxon>
        <taxon>Gnathifera</taxon>
        <taxon>Rotifera</taxon>
        <taxon>Eurotatoria</taxon>
        <taxon>Monogononta</taxon>
        <taxon>Pseudotrocha</taxon>
        <taxon>Ploima</taxon>
        <taxon>Brachionidae</taxon>
        <taxon>Brachionus</taxon>
    </lineage>
</organism>
<sequence length="75" mass="8993">MDLFVQILLQGTFIWSMFLLINVVFVNVLKKWLRKRNWRGFDCLEGLIDQFNSFSIITDSRFTACWLMHHTLPNL</sequence>
<comment type="caution">
    <text evidence="2">The sequence shown here is derived from an EMBL/GenBank/DDBJ whole genome shotgun (WGS) entry which is preliminary data.</text>
</comment>
<name>A0A3M7SPU5_BRAPC</name>
<dbReference type="Proteomes" id="UP000276133">
    <property type="component" value="Unassembled WGS sequence"/>
</dbReference>
<evidence type="ECO:0000256" key="1">
    <source>
        <dbReference type="SAM" id="Phobius"/>
    </source>
</evidence>
<protein>
    <submittedName>
        <fullName evidence="2">Uncharacterized protein</fullName>
    </submittedName>
</protein>
<dbReference type="AlphaFoldDB" id="A0A3M7SPU5"/>
<evidence type="ECO:0000313" key="2">
    <source>
        <dbReference type="EMBL" id="RNA37528.1"/>
    </source>
</evidence>
<gene>
    <name evidence="2" type="ORF">BpHYR1_028061</name>
</gene>